<organism evidence="2 3">
    <name type="scientific">Candidatus Lokiarchaeum ossiferum</name>
    <dbReference type="NCBI Taxonomy" id="2951803"/>
    <lineage>
        <taxon>Archaea</taxon>
        <taxon>Promethearchaeati</taxon>
        <taxon>Promethearchaeota</taxon>
        <taxon>Promethearchaeia</taxon>
        <taxon>Promethearchaeales</taxon>
        <taxon>Promethearchaeaceae</taxon>
        <taxon>Candidatus Lokiarchaeum</taxon>
    </lineage>
</organism>
<dbReference type="Proteomes" id="UP001208689">
    <property type="component" value="Chromosome"/>
</dbReference>
<dbReference type="SUPFAM" id="SSF54909">
    <property type="entry name" value="Dimeric alpha+beta barrel"/>
    <property type="match status" value="1"/>
</dbReference>
<dbReference type="Gene3D" id="3.30.70.920">
    <property type="match status" value="2"/>
</dbReference>
<dbReference type="Pfam" id="PF01037">
    <property type="entry name" value="AsnC_trans_reg"/>
    <property type="match status" value="1"/>
</dbReference>
<protein>
    <recommendedName>
        <fullName evidence="1">Transcription regulator AsnC/Lrp ligand binding domain-containing protein</fullName>
    </recommendedName>
</protein>
<dbReference type="InterPro" id="IPR036390">
    <property type="entry name" value="WH_DNA-bd_sf"/>
</dbReference>
<evidence type="ECO:0000313" key="3">
    <source>
        <dbReference type="Proteomes" id="UP001208689"/>
    </source>
</evidence>
<accession>A0ABY6HY97</accession>
<dbReference type="PANTHER" id="PTHR30154">
    <property type="entry name" value="LEUCINE-RESPONSIVE REGULATORY PROTEIN"/>
    <property type="match status" value="1"/>
</dbReference>
<feature type="domain" description="Transcription regulator AsnC/Lrp ligand binding" evidence="1">
    <location>
        <begin position="251"/>
        <end position="319"/>
    </location>
</feature>
<dbReference type="SUPFAM" id="SSF46785">
    <property type="entry name" value="Winged helix' DNA-binding domain"/>
    <property type="match status" value="1"/>
</dbReference>
<evidence type="ECO:0000313" key="2">
    <source>
        <dbReference type="EMBL" id="UYP47414.1"/>
    </source>
</evidence>
<keyword evidence="3" id="KW-1185">Reference proteome</keyword>
<dbReference type="InterPro" id="IPR011008">
    <property type="entry name" value="Dimeric_a/b-barrel"/>
</dbReference>
<dbReference type="EMBL" id="CP104013">
    <property type="protein sequence ID" value="UYP47414.1"/>
    <property type="molecule type" value="Genomic_DNA"/>
</dbReference>
<sequence length="337" mass="39685">MVDKAHRLTLLEELYRNSRVRASHLTEKLHLSRQTISKIRTNLWEKHIIDRPTFIINPLVLNLQYFFMEIKTNPSEPKILEQIKKNDELASIDGVLGEYSLIAKFEVQTKKNFAEILSQIDENISESLFSSYRIIECIDIFKVGGFVLERSHPTKKLDDHEKKWRLLQLLQKNFNIKRWPDRPNEIFFTESEQQLLDKINLSREFNRFQVDNIIQDFTISLNNEKLRALISGGERIYKEPDFSTKFYLQIQPEQMSQYTMLANRLVKEPNIIDLYRTGNEAGLLAIVRTRGLKGLNNFLKHLYEKYPIMNTHTTVVVEEIKPAIYPPTMKIANEICK</sequence>
<dbReference type="PANTHER" id="PTHR30154:SF34">
    <property type="entry name" value="TRANSCRIPTIONAL REGULATOR AZLB"/>
    <property type="match status" value="1"/>
</dbReference>
<dbReference type="InterPro" id="IPR019887">
    <property type="entry name" value="Tscrpt_reg_AsnC/Lrp_C"/>
</dbReference>
<reference evidence="2" key="1">
    <citation type="submission" date="2022-09" db="EMBL/GenBank/DDBJ databases">
        <title>Actin cytoskeleton and complex cell architecture in an #Asgard archaeon.</title>
        <authorList>
            <person name="Ponce Toledo R.I."/>
            <person name="Schleper C."/>
            <person name="Rodrigues Oliveira T."/>
            <person name="Wollweber F."/>
            <person name="Xu J."/>
            <person name="Rittmann S."/>
            <person name="Klingl A."/>
            <person name="Pilhofer M."/>
        </authorList>
    </citation>
    <scope>NUCLEOTIDE SEQUENCE</scope>
    <source>
        <strain evidence="2">B-35</strain>
    </source>
</reference>
<gene>
    <name evidence="2" type="ORF">NEF87_003699</name>
</gene>
<evidence type="ECO:0000259" key="1">
    <source>
        <dbReference type="Pfam" id="PF01037"/>
    </source>
</evidence>
<proteinExistence type="predicted"/>
<name>A0ABY6HY97_9ARCH</name>